<accession>A0AAW0EXC0</accession>
<reference evidence="2 3" key="1">
    <citation type="journal article" date="2021" name="MBio">
        <title>A New Model Trypanosomatid, Novymonas esmeraldas: Genomic Perception of Its 'Candidatus Pandoraea novymonadis' Endosymbiont.</title>
        <authorList>
            <person name="Zakharova A."/>
            <person name="Saura A."/>
            <person name="Butenko A."/>
            <person name="Podesvova L."/>
            <person name="Warmusova S."/>
            <person name="Kostygov A.Y."/>
            <person name="Nenarokova A."/>
            <person name="Lukes J."/>
            <person name="Opperdoes F.R."/>
            <person name="Yurchenko V."/>
        </authorList>
    </citation>
    <scope>NUCLEOTIDE SEQUENCE [LARGE SCALE GENOMIC DNA]</scope>
    <source>
        <strain evidence="2 3">E262AT.01</strain>
    </source>
</reference>
<feature type="region of interest" description="Disordered" evidence="1">
    <location>
        <begin position="85"/>
        <end position="155"/>
    </location>
</feature>
<feature type="compositionally biased region" description="Basic and acidic residues" evidence="1">
    <location>
        <begin position="310"/>
        <end position="325"/>
    </location>
</feature>
<feature type="compositionally biased region" description="Basic and acidic residues" evidence="1">
    <location>
        <begin position="289"/>
        <end position="301"/>
    </location>
</feature>
<feature type="compositionally biased region" description="Gly residues" evidence="1">
    <location>
        <begin position="122"/>
        <end position="136"/>
    </location>
</feature>
<feature type="compositionally biased region" description="Acidic residues" evidence="1">
    <location>
        <begin position="101"/>
        <end position="112"/>
    </location>
</feature>
<feature type="compositionally biased region" description="Polar residues" evidence="1">
    <location>
        <begin position="195"/>
        <end position="206"/>
    </location>
</feature>
<feature type="region of interest" description="Disordered" evidence="1">
    <location>
        <begin position="1"/>
        <end position="31"/>
    </location>
</feature>
<feature type="region of interest" description="Disordered" evidence="1">
    <location>
        <begin position="289"/>
        <end position="335"/>
    </location>
</feature>
<gene>
    <name evidence="2" type="ORF">NESM_000770600</name>
</gene>
<protein>
    <submittedName>
        <fullName evidence="2">Uncharacterized protein</fullName>
    </submittedName>
</protein>
<feature type="compositionally biased region" description="Pro residues" evidence="1">
    <location>
        <begin position="222"/>
        <end position="231"/>
    </location>
</feature>
<feature type="region of interest" description="Disordered" evidence="1">
    <location>
        <begin position="195"/>
        <end position="231"/>
    </location>
</feature>
<dbReference type="EMBL" id="JAECZO010000134">
    <property type="protein sequence ID" value="KAK7198141.1"/>
    <property type="molecule type" value="Genomic_DNA"/>
</dbReference>
<feature type="compositionally biased region" description="Pro residues" evidence="1">
    <location>
        <begin position="364"/>
        <end position="377"/>
    </location>
</feature>
<feature type="compositionally biased region" description="Low complexity" evidence="1">
    <location>
        <begin position="10"/>
        <end position="31"/>
    </location>
</feature>
<name>A0AAW0EXC0_9TRYP</name>
<feature type="compositionally biased region" description="Basic residues" evidence="1">
    <location>
        <begin position="137"/>
        <end position="146"/>
    </location>
</feature>
<evidence type="ECO:0000256" key="1">
    <source>
        <dbReference type="SAM" id="MobiDB-lite"/>
    </source>
</evidence>
<keyword evidence="3" id="KW-1185">Reference proteome</keyword>
<dbReference type="AlphaFoldDB" id="A0AAW0EXC0"/>
<evidence type="ECO:0000313" key="2">
    <source>
        <dbReference type="EMBL" id="KAK7198141.1"/>
    </source>
</evidence>
<proteinExistence type="predicted"/>
<feature type="region of interest" description="Disordered" evidence="1">
    <location>
        <begin position="353"/>
        <end position="391"/>
    </location>
</feature>
<dbReference type="Proteomes" id="UP001430356">
    <property type="component" value="Unassembled WGS sequence"/>
</dbReference>
<comment type="caution">
    <text evidence="2">The sequence shown here is derived from an EMBL/GenBank/DDBJ whole genome shotgun (WGS) entry which is preliminary data.</text>
</comment>
<sequence length="523" mass="53870">MIPRHGGLVPAIRGPTTPGTGTGAPATRPAAAPTTVTRYVVCPAPLPSSESAHVGEAAPPERRLFVFAPSADCPAAPRELRVASHFFDDDATRPPYGSDGSDGDEGSDDDAGEGGSATAARGGPGADTAHGGGRGGTNRRRRRARRREPMRLEYDARLDTAAEPVAGPVHLASTPLSEYSHLTCVLLPLPVSWRGQQPPQQATSAGEATVEEERGTVAAAPPLSPSPWPRVTPIPLRRPMLQLWGTRSTPSAGLNGVGHPAGDGASISAAWGSGASTRLSKKDWKTMDAAEADLHRPTRWSDDDDGDGGGEEKPPRGTDDPVAARERKRAKAEATSGAVRAFLVGAKEALRQQGVASAEGADGAPPPPPTPPPPPPPEKARAATPSPAAPQRAAMVLQLGAAGAAVTPRAAPVAATVTLARQSAAAAAEPAGASSTSLDSLASAVVAEMQSSEARASAALMELQKRILKRLPEYATMSLKMKSPASKPEAVSWFQTAQHALRGWMVEHGHTIASDGTVTFGTL</sequence>
<evidence type="ECO:0000313" key="3">
    <source>
        <dbReference type="Proteomes" id="UP001430356"/>
    </source>
</evidence>
<organism evidence="2 3">
    <name type="scientific">Novymonas esmeraldas</name>
    <dbReference type="NCBI Taxonomy" id="1808958"/>
    <lineage>
        <taxon>Eukaryota</taxon>
        <taxon>Discoba</taxon>
        <taxon>Euglenozoa</taxon>
        <taxon>Kinetoplastea</taxon>
        <taxon>Metakinetoplastina</taxon>
        <taxon>Trypanosomatida</taxon>
        <taxon>Trypanosomatidae</taxon>
        <taxon>Novymonas</taxon>
    </lineage>
</organism>